<dbReference type="KEGG" id="spu:100891428"/>
<feature type="compositionally biased region" description="Polar residues" evidence="4">
    <location>
        <begin position="593"/>
        <end position="610"/>
    </location>
</feature>
<feature type="repeat" description="ANK" evidence="3">
    <location>
        <begin position="46"/>
        <end position="78"/>
    </location>
</feature>
<accession>A0A7M7NFM4</accession>
<dbReference type="PANTHER" id="PTHR24180">
    <property type="entry name" value="CYCLIN-DEPENDENT KINASE INHIBITOR 2C-RELATED"/>
    <property type="match status" value="1"/>
</dbReference>
<dbReference type="GeneID" id="100891428"/>
<name>A0A7M7NFM4_STRPU</name>
<evidence type="ECO:0000313" key="5">
    <source>
        <dbReference type="EnsemblMetazoa" id="XP_030835846"/>
    </source>
</evidence>
<dbReference type="PANTHER" id="PTHR24180:SF14">
    <property type="entry name" value="ANKYRIN REPEAT DOMAIN-CONTAINING PROTEIN 45"/>
    <property type="match status" value="1"/>
</dbReference>
<dbReference type="InterPro" id="IPR036770">
    <property type="entry name" value="Ankyrin_rpt-contain_sf"/>
</dbReference>
<sequence>MAAVNQDQQPLNLASRLDWPNPVSLDDMKGIFASQNVDLDARDELHGWSPLMIACAQDKKEMVQLLLDHGADPNAKGSKDGNTPMHCASVGYNCKNIPRLGSDHCHGWDEQSRKEILRLLINHGATLICNSNGLDPPCIAAIYNFQDIVEFFVQGKTHELQLSNAEKARVHEILGVALGLYTNLNAPACTGESHPCTHFCRALSIHEESGITPYGNHGKSDAAASFSLFSETKECRTREEWENIKSDHWSLKNQCFLVAERVLPEEIKDDYILQRVLKHGLDGVIFQKERNQETLAQGSQICRESIQLELESRFELGSVLVTIVNGIHYKKLEDDVVDECYKLLDLCLQVFNKYSQDRLHEMNSHLVNKVGNILFDIALYDFAKSKNTFESLLQFGERMVRVIRIQIGDKSCASITHCILERIHELNWRSSKDRGKKEECRRKQVKENRMKRLISRMVRCEDATQIDSNGNSMLHSLLGDVQYAKQQFTKETALILIHNGCDIEARNADGLTVKEMICKSSHFDPDAPENEELMTLLSPPRTALPLQEIAARIILRCKIPHEGIVPRHLSVLVTGEVEYSDSELFLEYPFSDCESSSSEYGEWDNSSPDGSESDGVMSD</sequence>
<dbReference type="InterPro" id="IPR051637">
    <property type="entry name" value="Ank_repeat_dom-contain_49"/>
</dbReference>
<protein>
    <submittedName>
        <fullName evidence="5">Uncharacterized protein</fullName>
    </submittedName>
</protein>
<dbReference type="InterPro" id="IPR002110">
    <property type="entry name" value="Ankyrin_rpt"/>
</dbReference>
<dbReference type="PROSITE" id="PS50297">
    <property type="entry name" value="ANK_REP_REGION"/>
    <property type="match status" value="1"/>
</dbReference>
<keyword evidence="1" id="KW-0677">Repeat</keyword>
<feature type="region of interest" description="Disordered" evidence="4">
    <location>
        <begin position="592"/>
        <end position="619"/>
    </location>
</feature>
<dbReference type="SUPFAM" id="SSF48403">
    <property type="entry name" value="Ankyrin repeat"/>
    <property type="match status" value="1"/>
</dbReference>
<dbReference type="Pfam" id="PF12796">
    <property type="entry name" value="Ank_2"/>
    <property type="match status" value="1"/>
</dbReference>
<evidence type="ECO:0000256" key="1">
    <source>
        <dbReference type="ARBA" id="ARBA00022737"/>
    </source>
</evidence>
<proteinExistence type="predicted"/>
<dbReference type="OrthoDB" id="10169199at2759"/>
<dbReference type="Gene3D" id="1.25.40.20">
    <property type="entry name" value="Ankyrin repeat-containing domain"/>
    <property type="match status" value="1"/>
</dbReference>
<evidence type="ECO:0000256" key="3">
    <source>
        <dbReference type="PROSITE-ProRule" id="PRU00023"/>
    </source>
</evidence>
<dbReference type="OMA" id="MICKSSH"/>
<dbReference type="Proteomes" id="UP000007110">
    <property type="component" value="Unassembled WGS sequence"/>
</dbReference>
<dbReference type="SMART" id="SM00248">
    <property type="entry name" value="ANK"/>
    <property type="match status" value="2"/>
</dbReference>
<keyword evidence="2 3" id="KW-0040">ANK repeat</keyword>
<organism evidence="5 6">
    <name type="scientific">Strongylocentrotus purpuratus</name>
    <name type="common">Purple sea urchin</name>
    <dbReference type="NCBI Taxonomy" id="7668"/>
    <lineage>
        <taxon>Eukaryota</taxon>
        <taxon>Metazoa</taxon>
        <taxon>Echinodermata</taxon>
        <taxon>Eleutherozoa</taxon>
        <taxon>Echinozoa</taxon>
        <taxon>Echinoidea</taxon>
        <taxon>Euechinoidea</taxon>
        <taxon>Echinacea</taxon>
        <taxon>Camarodonta</taxon>
        <taxon>Echinidea</taxon>
        <taxon>Strongylocentrotidae</taxon>
        <taxon>Strongylocentrotus</taxon>
    </lineage>
</organism>
<reference evidence="6" key="1">
    <citation type="submission" date="2015-02" db="EMBL/GenBank/DDBJ databases">
        <title>Genome sequencing for Strongylocentrotus purpuratus.</title>
        <authorList>
            <person name="Murali S."/>
            <person name="Liu Y."/>
            <person name="Vee V."/>
            <person name="English A."/>
            <person name="Wang M."/>
            <person name="Skinner E."/>
            <person name="Han Y."/>
            <person name="Muzny D.M."/>
            <person name="Worley K.C."/>
            <person name="Gibbs R.A."/>
        </authorList>
    </citation>
    <scope>NUCLEOTIDE SEQUENCE</scope>
</reference>
<evidence type="ECO:0000256" key="4">
    <source>
        <dbReference type="SAM" id="MobiDB-lite"/>
    </source>
</evidence>
<keyword evidence="6" id="KW-1185">Reference proteome</keyword>
<dbReference type="PROSITE" id="PS50088">
    <property type="entry name" value="ANK_REPEAT"/>
    <property type="match status" value="1"/>
</dbReference>
<reference evidence="5" key="2">
    <citation type="submission" date="2021-01" db="UniProtKB">
        <authorList>
            <consortium name="EnsemblMetazoa"/>
        </authorList>
    </citation>
    <scope>IDENTIFICATION</scope>
</reference>
<dbReference type="EnsemblMetazoa" id="XM_030979986">
    <property type="protein sequence ID" value="XP_030835846"/>
    <property type="gene ID" value="LOC100891428"/>
</dbReference>
<dbReference type="AlphaFoldDB" id="A0A7M7NFM4"/>
<dbReference type="RefSeq" id="XP_030835846.1">
    <property type="nucleotide sequence ID" value="XM_030979986.1"/>
</dbReference>
<evidence type="ECO:0000256" key="2">
    <source>
        <dbReference type="ARBA" id="ARBA00023043"/>
    </source>
</evidence>
<evidence type="ECO:0000313" key="6">
    <source>
        <dbReference type="Proteomes" id="UP000007110"/>
    </source>
</evidence>
<dbReference type="InParanoid" id="A0A7M7NFM4"/>